<evidence type="ECO:0000256" key="2">
    <source>
        <dbReference type="SAM" id="MobiDB-lite"/>
    </source>
</evidence>
<sequence length="283" mass="29198">MNAPGSAIVLAGGRSSRLGGVPKALLFTGQRVPLVRRVVDAVLERGTAPEAVVVVGPEELASQLPRSVRLVQERPRFSGPAAAIAAGARALREAGPVGTRAEPHTVAHAGPPAWTLLLSCDLADPAAALAALLREGLPGSPAPEAAPSGRDLHGQPREAGQSRRAGENGAGGNAQTTPGDGPRDMLVAFTDRPQPLVSAVRTAALHAVTAGPADAFADAPVRALTQRLRMTTVDVPEAAIRDVDTWDDVQREGLLTRDAAGRFVPAVRPPAPPPEHPQAPRTL</sequence>
<feature type="compositionally biased region" description="Low complexity" evidence="2">
    <location>
        <begin position="139"/>
        <end position="149"/>
    </location>
</feature>
<feature type="region of interest" description="Disordered" evidence="2">
    <location>
        <begin position="264"/>
        <end position="283"/>
    </location>
</feature>
<dbReference type="InterPro" id="IPR025877">
    <property type="entry name" value="MobA-like_NTP_Trfase"/>
</dbReference>
<evidence type="ECO:0000313" key="5">
    <source>
        <dbReference type="Proteomes" id="UP001500984"/>
    </source>
</evidence>
<gene>
    <name evidence="4" type="ORF">GCM10009823_28920</name>
</gene>
<protein>
    <recommendedName>
        <fullName evidence="3">MobA-like NTP transferase domain-containing protein</fullName>
    </recommendedName>
</protein>
<dbReference type="Proteomes" id="UP001500984">
    <property type="component" value="Unassembled WGS sequence"/>
</dbReference>
<accession>A0ABN2X4H9</accession>
<organism evidence="4 5">
    <name type="scientific">Brevibacterium salitolerans</name>
    <dbReference type="NCBI Taxonomy" id="1403566"/>
    <lineage>
        <taxon>Bacteria</taxon>
        <taxon>Bacillati</taxon>
        <taxon>Actinomycetota</taxon>
        <taxon>Actinomycetes</taxon>
        <taxon>Micrococcales</taxon>
        <taxon>Brevibacteriaceae</taxon>
        <taxon>Brevibacterium</taxon>
    </lineage>
</organism>
<feature type="compositionally biased region" description="Basic and acidic residues" evidence="2">
    <location>
        <begin position="150"/>
        <end position="166"/>
    </location>
</feature>
<dbReference type="RefSeq" id="WP_344338021.1">
    <property type="nucleotide sequence ID" value="NZ_BAAAPZ010000017.1"/>
</dbReference>
<feature type="region of interest" description="Disordered" evidence="2">
    <location>
        <begin position="139"/>
        <end position="187"/>
    </location>
</feature>
<proteinExistence type="predicted"/>
<name>A0ABN2X4H9_9MICO</name>
<dbReference type="PANTHER" id="PTHR19136">
    <property type="entry name" value="MOLYBDENUM COFACTOR GUANYLYLTRANSFERASE"/>
    <property type="match status" value="1"/>
</dbReference>
<dbReference type="Pfam" id="PF12804">
    <property type="entry name" value="NTP_transf_3"/>
    <property type="match status" value="1"/>
</dbReference>
<comment type="caution">
    <text evidence="4">The sequence shown here is derived from an EMBL/GenBank/DDBJ whole genome shotgun (WGS) entry which is preliminary data.</text>
</comment>
<evidence type="ECO:0000256" key="1">
    <source>
        <dbReference type="ARBA" id="ARBA00022679"/>
    </source>
</evidence>
<dbReference type="InterPro" id="IPR029044">
    <property type="entry name" value="Nucleotide-diphossugar_trans"/>
</dbReference>
<evidence type="ECO:0000259" key="3">
    <source>
        <dbReference type="Pfam" id="PF12804"/>
    </source>
</evidence>
<reference evidence="4 5" key="1">
    <citation type="journal article" date="2019" name="Int. J. Syst. Evol. Microbiol.">
        <title>The Global Catalogue of Microorganisms (GCM) 10K type strain sequencing project: providing services to taxonomists for standard genome sequencing and annotation.</title>
        <authorList>
            <consortium name="The Broad Institute Genomics Platform"/>
            <consortium name="The Broad Institute Genome Sequencing Center for Infectious Disease"/>
            <person name="Wu L."/>
            <person name="Ma J."/>
        </authorList>
    </citation>
    <scope>NUCLEOTIDE SEQUENCE [LARGE SCALE GENOMIC DNA]</scope>
    <source>
        <strain evidence="4 5">JCM 15900</strain>
    </source>
</reference>
<dbReference type="EMBL" id="BAAAPZ010000017">
    <property type="protein sequence ID" value="GAA2104303.1"/>
    <property type="molecule type" value="Genomic_DNA"/>
</dbReference>
<keyword evidence="1" id="KW-0808">Transferase</keyword>
<evidence type="ECO:0000313" key="4">
    <source>
        <dbReference type="EMBL" id="GAA2104303.1"/>
    </source>
</evidence>
<feature type="compositionally biased region" description="Pro residues" evidence="2">
    <location>
        <begin position="267"/>
        <end position="277"/>
    </location>
</feature>
<dbReference type="PANTHER" id="PTHR19136:SF81">
    <property type="entry name" value="MOLYBDENUM COFACTOR GUANYLYLTRANSFERASE"/>
    <property type="match status" value="1"/>
</dbReference>
<dbReference type="Gene3D" id="3.90.550.10">
    <property type="entry name" value="Spore Coat Polysaccharide Biosynthesis Protein SpsA, Chain A"/>
    <property type="match status" value="1"/>
</dbReference>
<feature type="domain" description="MobA-like NTP transferase" evidence="3">
    <location>
        <begin position="7"/>
        <end position="157"/>
    </location>
</feature>
<dbReference type="SUPFAM" id="SSF53448">
    <property type="entry name" value="Nucleotide-diphospho-sugar transferases"/>
    <property type="match status" value="1"/>
</dbReference>
<keyword evidence="5" id="KW-1185">Reference proteome</keyword>